<name>A0ABQ1FRX8_9GAMM</name>
<evidence type="ECO:0000313" key="2">
    <source>
        <dbReference type="Proteomes" id="UP000620046"/>
    </source>
</evidence>
<proteinExistence type="predicted"/>
<evidence type="ECO:0000313" key="1">
    <source>
        <dbReference type="EMBL" id="GGA28610.1"/>
    </source>
</evidence>
<dbReference type="Proteomes" id="UP000620046">
    <property type="component" value="Unassembled WGS sequence"/>
</dbReference>
<reference evidence="2" key="1">
    <citation type="journal article" date="2019" name="Int. J. Syst. Evol. Microbiol.">
        <title>The Global Catalogue of Microorganisms (GCM) 10K type strain sequencing project: providing services to taxonomists for standard genome sequencing and annotation.</title>
        <authorList>
            <consortium name="The Broad Institute Genomics Platform"/>
            <consortium name="The Broad Institute Genome Sequencing Center for Infectious Disease"/>
            <person name="Wu L."/>
            <person name="Ma J."/>
        </authorList>
    </citation>
    <scope>NUCLEOTIDE SEQUENCE [LARGE SCALE GENOMIC DNA]</scope>
    <source>
        <strain evidence="2">CGMCC 1.15439</strain>
    </source>
</reference>
<comment type="caution">
    <text evidence="1">The sequence shown here is derived from an EMBL/GenBank/DDBJ whole genome shotgun (WGS) entry which is preliminary data.</text>
</comment>
<protein>
    <submittedName>
        <fullName evidence="1">Uncharacterized protein</fullName>
    </submittedName>
</protein>
<gene>
    <name evidence="1" type="ORF">GCM10010981_16780</name>
</gene>
<keyword evidence="2" id="KW-1185">Reference proteome</keyword>
<sequence>MTIETIRPNGALPVPVCNEAAGYLLPVVDTRYTVMGMLKVACLHVCVSKRFQGQRYALAAADAQGHHTTA</sequence>
<accession>A0ABQ1FRX8</accession>
<organism evidence="1 2">
    <name type="scientific">Dyella nitratireducens</name>
    <dbReference type="NCBI Taxonomy" id="1849580"/>
    <lineage>
        <taxon>Bacteria</taxon>
        <taxon>Pseudomonadati</taxon>
        <taxon>Pseudomonadota</taxon>
        <taxon>Gammaproteobacteria</taxon>
        <taxon>Lysobacterales</taxon>
        <taxon>Rhodanobacteraceae</taxon>
        <taxon>Dyella</taxon>
    </lineage>
</organism>
<dbReference type="EMBL" id="BMJA01000001">
    <property type="protein sequence ID" value="GGA28610.1"/>
    <property type="molecule type" value="Genomic_DNA"/>
</dbReference>